<keyword evidence="1" id="KW-1133">Transmembrane helix</keyword>
<feature type="transmembrane region" description="Helical" evidence="1">
    <location>
        <begin position="121"/>
        <end position="140"/>
    </location>
</feature>
<evidence type="ECO:0000259" key="2">
    <source>
        <dbReference type="Pfam" id="PF00892"/>
    </source>
</evidence>
<feature type="transmembrane region" description="Helical" evidence="1">
    <location>
        <begin position="265"/>
        <end position="282"/>
    </location>
</feature>
<feature type="transmembrane region" description="Helical" evidence="1">
    <location>
        <begin position="39"/>
        <end position="56"/>
    </location>
</feature>
<accession>X0SL67</accession>
<reference evidence="3" key="1">
    <citation type="journal article" date="2014" name="Front. Microbiol.">
        <title>High frequency of phylogenetically diverse reductive dehalogenase-homologous genes in deep subseafloor sedimentary metagenomes.</title>
        <authorList>
            <person name="Kawai M."/>
            <person name="Futagami T."/>
            <person name="Toyoda A."/>
            <person name="Takaki Y."/>
            <person name="Nishi S."/>
            <person name="Hori S."/>
            <person name="Arai W."/>
            <person name="Tsubouchi T."/>
            <person name="Morono Y."/>
            <person name="Uchiyama I."/>
            <person name="Ito T."/>
            <person name="Fujiyama A."/>
            <person name="Inagaki F."/>
            <person name="Takami H."/>
        </authorList>
    </citation>
    <scope>NUCLEOTIDE SEQUENCE</scope>
    <source>
        <strain evidence="3">Expedition CK06-06</strain>
    </source>
</reference>
<dbReference type="InterPro" id="IPR000620">
    <property type="entry name" value="EamA_dom"/>
</dbReference>
<dbReference type="PANTHER" id="PTHR12715:SF4">
    <property type="entry name" value="EAMA DOMAIN-CONTAINING PROTEIN"/>
    <property type="match status" value="1"/>
</dbReference>
<feature type="transmembrane region" description="Helical" evidence="1">
    <location>
        <begin position="68"/>
        <end position="87"/>
    </location>
</feature>
<dbReference type="EMBL" id="BARS01004337">
    <property type="protein sequence ID" value="GAF76612.1"/>
    <property type="molecule type" value="Genomic_DNA"/>
</dbReference>
<dbReference type="Gene3D" id="1.10.3730.20">
    <property type="match status" value="1"/>
</dbReference>
<dbReference type="InterPro" id="IPR052756">
    <property type="entry name" value="Alkyne_AA_exporter"/>
</dbReference>
<keyword evidence="1" id="KW-0472">Membrane</keyword>
<dbReference type="InterPro" id="IPR037185">
    <property type="entry name" value="EmrE-like"/>
</dbReference>
<feature type="transmembrane region" description="Helical" evidence="1">
    <location>
        <begin position="179"/>
        <end position="200"/>
    </location>
</feature>
<feature type="domain" description="EamA" evidence="2">
    <location>
        <begin position="8"/>
        <end position="138"/>
    </location>
</feature>
<keyword evidence="1" id="KW-0812">Transmembrane</keyword>
<dbReference type="AlphaFoldDB" id="X0SL67"/>
<organism evidence="3">
    <name type="scientific">marine sediment metagenome</name>
    <dbReference type="NCBI Taxonomy" id="412755"/>
    <lineage>
        <taxon>unclassified sequences</taxon>
        <taxon>metagenomes</taxon>
        <taxon>ecological metagenomes</taxon>
    </lineage>
</organism>
<dbReference type="SUPFAM" id="SSF103481">
    <property type="entry name" value="Multidrug resistance efflux transporter EmrE"/>
    <property type="match status" value="2"/>
</dbReference>
<dbReference type="GO" id="GO:0016020">
    <property type="term" value="C:membrane"/>
    <property type="evidence" value="ECO:0007669"/>
    <property type="project" value="InterPro"/>
</dbReference>
<feature type="domain" description="EamA" evidence="2">
    <location>
        <begin position="149"/>
        <end position="283"/>
    </location>
</feature>
<sequence>MRIDTRTIIAIGITILLWASSFAAVRAGLQAFTPGHIALFRFLIASVLLAAFTLINRIKLPKLKDIPVIFLLGFLGIAAFHTAQNYGQVTVTAGSAAMIVSSVPIFTAMLATIFLGEKLKLWGWLGIFISFLGVYLIALGEREGVKFAPGVIVLLFAAIIAATYFVLQKPYLTRYSALQLVTYMIWAGTLFLLVFTPGLIDEVTNAPIEATVATIFLGIFPSAVAYVTWSYALSRAPASIVASFLYLQPVLAVIIAWIWLDEIPALIAITGGVVTILGVFLVNKYGLSSDEP</sequence>
<proteinExistence type="predicted"/>
<feature type="transmembrane region" description="Helical" evidence="1">
    <location>
        <begin position="212"/>
        <end position="233"/>
    </location>
</feature>
<protein>
    <recommendedName>
        <fullName evidence="2">EamA domain-containing protein</fullName>
    </recommendedName>
</protein>
<feature type="transmembrane region" description="Helical" evidence="1">
    <location>
        <begin position="146"/>
        <end position="167"/>
    </location>
</feature>
<evidence type="ECO:0000313" key="3">
    <source>
        <dbReference type="EMBL" id="GAF76612.1"/>
    </source>
</evidence>
<dbReference type="PANTHER" id="PTHR12715">
    <property type="entry name" value="TRANSPORTER, DRUG/METABOLITE EXPORTER FAMILY"/>
    <property type="match status" value="1"/>
</dbReference>
<name>X0SL67_9ZZZZ</name>
<comment type="caution">
    <text evidence="3">The sequence shown here is derived from an EMBL/GenBank/DDBJ whole genome shotgun (WGS) entry which is preliminary data.</text>
</comment>
<feature type="transmembrane region" description="Helical" evidence="1">
    <location>
        <begin position="240"/>
        <end position="259"/>
    </location>
</feature>
<dbReference type="Pfam" id="PF00892">
    <property type="entry name" value="EamA"/>
    <property type="match status" value="2"/>
</dbReference>
<evidence type="ECO:0000256" key="1">
    <source>
        <dbReference type="SAM" id="Phobius"/>
    </source>
</evidence>
<gene>
    <name evidence="3" type="ORF">S01H1_08459</name>
</gene>
<feature type="transmembrane region" description="Helical" evidence="1">
    <location>
        <begin position="93"/>
        <end position="114"/>
    </location>
</feature>